<gene>
    <name evidence="2" type="ORF">PG997_002183</name>
</gene>
<proteinExistence type="predicted"/>
<dbReference type="Proteomes" id="UP001433268">
    <property type="component" value="Unassembled WGS sequence"/>
</dbReference>
<comment type="caution">
    <text evidence="2">The sequence shown here is derived from an EMBL/GenBank/DDBJ whole genome shotgun (WGS) entry which is preliminary data.</text>
</comment>
<sequence>MSGIELAGLVLGAFPVALWGLEQYRSVAKQMGFWFQIRSEYQQSIDELIYHRLSFAGNLKLLLLPLVDDDAQLEDMMDEPGGAAWKNAAIQKALEKRLQKSYAPYLAILADMERVMKELNEELAIENDHVQSRVGVSHGHEHNKMECIQPPKAGRRTAKFRQALSQENRDFQLFRAKFGLGEEKRKELFGKLETYNDRLEKLTTTSDAISQLQANRQAAKSAISAVNTALLKFWNHADKLYRTMLEAWNCSHDQHCAQLILQHRTTTDKEFRLGISSANPRAPGSDTWATCAVKIKMMDRPEPQPMLLQTIGQIASSTNSPPHLFSPQHKTKAPVKGAMAPAIKKKKAHASINTTTTQHGNTMTVTLLPQEKVTTMDVPSKSEAEEHIKSLCSTLARTDAPSDCLGYMQDDDIRYYIYPDDSSSPRQSEVQLSQILRGEVKPPLTRRQRYRLALTLASSFVQLKDSPWMQASWGKECVYFARGESDNVLFLDSPYITHNFDPTMTTDSAAGQKSGQDVVSGIICLGIILLELCFGSAIEHHPRRTEFPPGDEQTKAAFDLIVAMQWMTEVNEEAGEDYTEAVEWCLLGCRTSPSDGSWRRLMLEKVVVPLEHAVNTWKR</sequence>
<reference evidence="2 3" key="1">
    <citation type="submission" date="2023-01" db="EMBL/GenBank/DDBJ databases">
        <title>Analysis of 21 Apiospora genomes using comparative genomics revels a genus with tremendous synthesis potential of carbohydrate active enzymes and secondary metabolites.</title>
        <authorList>
            <person name="Sorensen T."/>
        </authorList>
    </citation>
    <scope>NUCLEOTIDE SEQUENCE [LARGE SCALE GENOMIC DNA]</scope>
    <source>
        <strain evidence="2 3">CBS 114990</strain>
    </source>
</reference>
<protein>
    <recommendedName>
        <fullName evidence="1">DUF7580 domain-containing protein</fullName>
    </recommendedName>
</protein>
<organism evidence="2 3">
    <name type="scientific">Apiospora hydei</name>
    <dbReference type="NCBI Taxonomy" id="1337664"/>
    <lineage>
        <taxon>Eukaryota</taxon>
        <taxon>Fungi</taxon>
        <taxon>Dikarya</taxon>
        <taxon>Ascomycota</taxon>
        <taxon>Pezizomycotina</taxon>
        <taxon>Sordariomycetes</taxon>
        <taxon>Xylariomycetidae</taxon>
        <taxon>Amphisphaeriales</taxon>
        <taxon>Apiosporaceae</taxon>
        <taxon>Apiospora</taxon>
    </lineage>
</organism>
<accession>A0ABR1X8G9</accession>
<name>A0ABR1X8G9_9PEZI</name>
<keyword evidence="3" id="KW-1185">Reference proteome</keyword>
<dbReference type="GeneID" id="92039558"/>
<dbReference type="RefSeq" id="XP_066673794.1">
    <property type="nucleotide sequence ID" value="XM_066806498.1"/>
</dbReference>
<evidence type="ECO:0000313" key="3">
    <source>
        <dbReference type="Proteomes" id="UP001433268"/>
    </source>
</evidence>
<evidence type="ECO:0000259" key="1">
    <source>
        <dbReference type="Pfam" id="PF24476"/>
    </source>
</evidence>
<dbReference type="EMBL" id="JAQQWN010000003">
    <property type="protein sequence ID" value="KAK8091822.1"/>
    <property type="molecule type" value="Genomic_DNA"/>
</dbReference>
<evidence type="ECO:0000313" key="2">
    <source>
        <dbReference type="EMBL" id="KAK8091822.1"/>
    </source>
</evidence>
<dbReference type="PANTHER" id="PTHR35186">
    <property type="entry name" value="ANK_REP_REGION DOMAIN-CONTAINING PROTEIN"/>
    <property type="match status" value="1"/>
</dbReference>
<feature type="domain" description="DUF7580" evidence="1">
    <location>
        <begin position="385"/>
        <end position="616"/>
    </location>
</feature>
<dbReference type="InterPro" id="IPR056002">
    <property type="entry name" value="DUF7580"/>
</dbReference>
<dbReference type="Pfam" id="PF24476">
    <property type="entry name" value="DUF7580"/>
    <property type="match status" value="1"/>
</dbReference>
<dbReference type="PANTHER" id="PTHR35186:SF4">
    <property type="entry name" value="PRION-INHIBITION AND PROPAGATION HELO DOMAIN-CONTAINING PROTEIN"/>
    <property type="match status" value="1"/>
</dbReference>